<gene>
    <name evidence="4" type="ORF">NS506_03449</name>
</gene>
<dbReference type="SUPFAM" id="SSF53807">
    <property type="entry name" value="Helical backbone' metal receptor"/>
    <property type="match status" value="1"/>
</dbReference>
<dbReference type="PROSITE" id="PS50983">
    <property type="entry name" value="FE_B12_PBP"/>
    <property type="match status" value="1"/>
</dbReference>
<feature type="domain" description="Fe/B12 periplasmic-binding" evidence="3">
    <location>
        <begin position="66"/>
        <end position="342"/>
    </location>
</feature>
<accession>A0ABC8AT35</accession>
<evidence type="ECO:0000313" key="5">
    <source>
        <dbReference type="Proteomes" id="UP000180166"/>
    </source>
</evidence>
<evidence type="ECO:0000259" key="3">
    <source>
        <dbReference type="PROSITE" id="PS50983"/>
    </source>
</evidence>
<dbReference type="KEGG" id="nsr:NS506_03449"/>
<feature type="transmembrane region" description="Helical" evidence="2">
    <location>
        <begin position="23"/>
        <end position="45"/>
    </location>
</feature>
<proteinExistence type="inferred from homology"/>
<dbReference type="PANTHER" id="PTHR30535:SF7">
    <property type="entry name" value="IRON(III) DICITRATE-BINDING PROTEIN"/>
    <property type="match status" value="1"/>
</dbReference>
<reference evidence="4 5" key="1">
    <citation type="submission" date="2016-10" db="EMBL/GenBank/DDBJ databases">
        <title>Genome sequence of Nocardia seriolae strain EM150506, isolated from Anguila japonica.</title>
        <authorList>
            <person name="Han H.-J."/>
        </authorList>
    </citation>
    <scope>NUCLEOTIDE SEQUENCE [LARGE SCALE GENOMIC DNA]</scope>
    <source>
        <strain evidence="4 5">EM150506</strain>
    </source>
</reference>
<dbReference type="Proteomes" id="UP000180166">
    <property type="component" value="Chromosome"/>
</dbReference>
<dbReference type="PANTHER" id="PTHR30535">
    <property type="entry name" value="VITAMIN B12-BINDING PROTEIN"/>
    <property type="match status" value="1"/>
</dbReference>
<keyword evidence="2" id="KW-0812">Transmembrane</keyword>
<keyword evidence="2" id="KW-1133">Transmembrane helix</keyword>
<keyword evidence="2" id="KW-0472">Membrane</keyword>
<organism evidence="4 5">
    <name type="scientific">Nocardia seriolae</name>
    <dbReference type="NCBI Taxonomy" id="37332"/>
    <lineage>
        <taxon>Bacteria</taxon>
        <taxon>Bacillati</taxon>
        <taxon>Actinomycetota</taxon>
        <taxon>Actinomycetes</taxon>
        <taxon>Mycobacteriales</taxon>
        <taxon>Nocardiaceae</taxon>
        <taxon>Nocardia</taxon>
    </lineage>
</organism>
<sequence>MAKRIPSHERACHSAVSGRWRSVGGMAVVVGLVGVVAACGVPQAASGNLVVRNCGVEQRFPAPAQRMFVNDGNLISMVLALGAQEQTVAVSSLKRDAETLRKHYGDVVDKLNSVAPDYPSRETVLAQRPDVMVAGWNYGYSEAANLTPDSLRASGVAPYVLTESCRRADGERGVVDPWTALRTDLTALGAITGREEQATRVTGDLDRRLAALQAAPQGGKQPTIFVFDSASDTVMSSGKFGAPQAILEAAGARNALEDVADTWTQVSWERVAAADPDAIVFVDYPPQSFQQKVDLLRGKPGIANLRAVTEGRFLNLPYALWTSGPLNIDAAEQVRAQLERWNLVPPSGIRPAFDDAVR</sequence>
<name>A0ABC8AT35_9NOCA</name>
<dbReference type="Gene3D" id="3.40.50.1980">
    <property type="entry name" value="Nitrogenase molybdenum iron protein domain"/>
    <property type="match status" value="2"/>
</dbReference>
<evidence type="ECO:0000313" key="4">
    <source>
        <dbReference type="EMBL" id="APA97501.1"/>
    </source>
</evidence>
<protein>
    <recommendedName>
        <fullName evidence="3">Fe/B12 periplasmic-binding domain-containing protein</fullName>
    </recommendedName>
</protein>
<evidence type="ECO:0000256" key="2">
    <source>
        <dbReference type="SAM" id="Phobius"/>
    </source>
</evidence>
<dbReference type="AlphaFoldDB" id="A0ABC8AT35"/>
<dbReference type="InterPro" id="IPR002491">
    <property type="entry name" value="ABC_transptr_periplasmic_BD"/>
</dbReference>
<dbReference type="EMBL" id="CP017839">
    <property type="protein sequence ID" value="APA97501.1"/>
    <property type="molecule type" value="Genomic_DNA"/>
</dbReference>
<evidence type="ECO:0000256" key="1">
    <source>
        <dbReference type="ARBA" id="ARBA00008814"/>
    </source>
</evidence>
<comment type="similarity">
    <text evidence="1">Belongs to the bacterial solute-binding protein 8 family.</text>
</comment>
<dbReference type="InterPro" id="IPR050902">
    <property type="entry name" value="ABC_Transporter_SBP"/>
</dbReference>
<dbReference type="Pfam" id="PF01497">
    <property type="entry name" value="Peripla_BP_2"/>
    <property type="match status" value="1"/>
</dbReference>